<evidence type="ECO:0000256" key="2">
    <source>
        <dbReference type="SAM" id="SignalP"/>
    </source>
</evidence>
<feature type="domain" description="Secretion system C-terminal sorting" evidence="3">
    <location>
        <begin position="246"/>
        <end position="304"/>
    </location>
</feature>
<sequence>MKKFVLILFCSPVLFAQDYLPMAKENNSWKLKMDFGLAIGQGCGGQLPQKVVNYTIDLGETKTIDNITYKEVFRKHEFNSLASFQNAKNCDNNAENSKFLGYLNESNYNQKVLVGYLRDDVQTKKVYLRDLQNVEKEIYDFSKQVYIDPNYYVASLYAINNAQYFNVNTKEFVYKTPALNSVQNIYEGIGDIRSNFIYQTSNNIDGVFCNLLGFSTDNGSSFYQKDNGLLKVNDLNSSKKYKLKQNPVSKSIEINSVKDIKEIKLIDVNGQIVLQQSTNFNQINVANLPIGKYYLVIISNSKQEVVSFLKK</sequence>
<evidence type="ECO:0000256" key="1">
    <source>
        <dbReference type="ARBA" id="ARBA00022729"/>
    </source>
</evidence>
<dbReference type="NCBIfam" id="TIGR04183">
    <property type="entry name" value="Por_Secre_tail"/>
    <property type="match status" value="1"/>
</dbReference>
<feature type="signal peptide" evidence="2">
    <location>
        <begin position="1"/>
        <end position="16"/>
    </location>
</feature>
<reference evidence="5" key="1">
    <citation type="submission" date="2016-10" db="EMBL/GenBank/DDBJ databases">
        <authorList>
            <person name="Varghese N."/>
            <person name="Submissions S."/>
        </authorList>
    </citation>
    <scope>NUCLEOTIDE SEQUENCE [LARGE SCALE GENOMIC DNA]</scope>
    <source>
        <strain evidence="5">XJ109</strain>
    </source>
</reference>
<evidence type="ECO:0000313" key="4">
    <source>
        <dbReference type="EMBL" id="SFM71444.1"/>
    </source>
</evidence>
<dbReference type="STRING" id="684065.SAMN05421738_10238"/>
<keyword evidence="1 2" id="KW-0732">Signal</keyword>
<proteinExistence type="predicted"/>
<name>A0A1I4T3W1_9FLAO</name>
<gene>
    <name evidence="4" type="ORF">SAMN05421738_10238</name>
</gene>
<dbReference type="EMBL" id="FOUZ01000002">
    <property type="protein sequence ID" value="SFM71444.1"/>
    <property type="molecule type" value="Genomic_DNA"/>
</dbReference>
<keyword evidence="5" id="KW-1185">Reference proteome</keyword>
<dbReference type="AlphaFoldDB" id="A0A1I4T3W1"/>
<evidence type="ECO:0000259" key="3">
    <source>
        <dbReference type="Pfam" id="PF18962"/>
    </source>
</evidence>
<dbReference type="RefSeq" id="WP_092905960.1">
    <property type="nucleotide sequence ID" value="NZ_FOUZ01000002.1"/>
</dbReference>
<protein>
    <submittedName>
        <fullName evidence="4">Por secretion system C-terminal sorting domain-containing protein</fullName>
    </submittedName>
</protein>
<dbReference type="Proteomes" id="UP000199149">
    <property type="component" value="Unassembled WGS sequence"/>
</dbReference>
<feature type="chain" id="PRO_5011693582" evidence="2">
    <location>
        <begin position="17"/>
        <end position="311"/>
    </location>
</feature>
<accession>A0A1I4T3W1</accession>
<evidence type="ECO:0000313" key="5">
    <source>
        <dbReference type="Proteomes" id="UP000199149"/>
    </source>
</evidence>
<dbReference type="OrthoDB" id="1408995at2"/>
<organism evidence="4 5">
    <name type="scientific">Algoriella xinjiangensis</name>
    <dbReference type="NCBI Taxonomy" id="684065"/>
    <lineage>
        <taxon>Bacteria</taxon>
        <taxon>Pseudomonadati</taxon>
        <taxon>Bacteroidota</taxon>
        <taxon>Flavobacteriia</taxon>
        <taxon>Flavobacteriales</taxon>
        <taxon>Weeksellaceae</taxon>
        <taxon>Algoriella</taxon>
    </lineage>
</organism>
<dbReference type="InterPro" id="IPR026444">
    <property type="entry name" value="Secre_tail"/>
</dbReference>
<dbReference type="Pfam" id="PF18962">
    <property type="entry name" value="Por_Secre_tail"/>
    <property type="match status" value="1"/>
</dbReference>